<dbReference type="EMBL" id="DSDS01000142">
    <property type="protein sequence ID" value="HET98284.1"/>
    <property type="molecule type" value="Genomic_DNA"/>
</dbReference>
<comment type="caution">
    <text evidence="11">The sequence shown here is derived from an EMBL/GenBank/DDBJ whole genome shotgun (WGS) entry which is preliminary data.</text>
</comment>
<protein>
    <recommendedName>
        <fullName evidence="2">histidine kinase</fullName>
        <ecNumber evidence="2">2.7.13.3</ecNumber>
    </recommendedName>
</protein>
<dbReference type="Pfam" id="PF00512">
    <property type="entry name" value="HisKA"/>
    <property type="match status" value="1"/>
</dbReference>
<dbReference type="InterPro" id="IPR036890">
    <property type="entry name" value="HATPase_C_sf"/>
</dbReference>
<keyword evidence="9" id="KW-1133">Transmembrane helix</keyword>
<evidence type="ECO:0000256" key="9">
    <source>
        <dbReference type="SAM" id="Phobius"/>
    </source>
</evidence>
<reference evidence="11" key="1">
    <citation type="journal article" date="2020" name="mSystems">
        <title>Genome- and Community-Level Interaction Insights into Carbon Utilization and Element Cycling Functions of Hydrothermarchaeota in Hydrothermal Sediment.</title>
        <authorList>
            <person name="Zhou Z."/>
            <person name="Liu Y."/>
            <person name="Xu W."/>
            <person name="Pan J."/>
            <person name="Luo Z.H."/>
            <person name="Li M."/>
        </authorList>
    </citation>
    <scope>NUCLEOTIDE SEQUENCE [LARGE SCALE GENOMIC DNA]</scope>
    <source>
        <strain evidence="11">SpSt-1224</strain>
    </source>
</reference>
<dbReference type="InterPro" id="IPR003661">
    <property type="entry name" value="HisK_dim/P_dom"/>
</dbReference>
<evidence type="ECO:0000256" key="2">
    <source>
        <dbReference type="ARBA" id="ARBA00012438"/>
    </source>
</evidence>
<name>A0A7C2TI76_9BACT</name>
<proteinExistence type="predicted"/>
<feature type="transmembrane region" description="Helical" evidence="9">
    <location>
        <begin position="106"/>
        <end position="127"/>
    </location>
</feature>
<dbReference type="PRINTS" id="PR00344">
    <property type="entry name" value="BCTRLSENSOR"/>
</dbReference>
<dbReference type="PANTHER" id="PTHR43065">
    <property type="entry name" value="SENSOR HISTIDINE KINASE"/>
    <property type="match status" value="1"/>
</dbReference>
<evidence type="ECO:0000256" key="1">
    <source>
        <dbReference type="ARBA" id="ARBA00000085"/>
    </source>
</evidence>
<keyword evidence="4" id="KW-0808">Transferase</keyword>
<dbReference type="SUPFAM" id="SSF55874">
    <property type="entry name" value="ATPase domain of HSP90 chaperone/DNA topoisomerase II/histidine kinase"/>
    <property type="match status" value="1"/>
</dbReference>
<organism evidence="11">
    <name type="scientific">Desulfurivibrio alkaliphilus</name>
    <dbReference type="NCBI Taxonomy" id="427923"/>
    <lineage>
        <taxon>Bacteria</taxon>
        <taxon>Pseudomonadati</taxon>
        <taxon>Thermodesulfobacteriota</taxon>
        <taxon>Desulfobulbia</taxon>
        <taxon>Desulfobulbales</taxon>
        <taxon>Desulfobulbaceae</taxon>
        <taxon>Desulfurivibrio</taxon>
    </lineage>
</organism>
<dbReference type="CDD" id="cd00082">
    <property type="entry name" value="HisKA"/>
    <property type="match status" value="1"/>
</dbReference>
<dbReference type="GO" id="GO:0000155">
    <property type="term" value="F:phosphorelay sensor kinase activity"/>
    <property type="evidence" value="ECO:0007669"/>
    <property type="project" value="InterPro"/>
</dbReference>
<evidence type="ECO:0000256" key="3">
    <source>
        <dbReference type="ARBA" id="ARBA00022553"/>
    </source>
</evidence>
<gene>
    <name evidence="11" type="ORF">ENN98_06280</name>
</gene>
<evidence type="ECO:0000256" key="5">
    <source>
        <dbReference type="ARBA" id="ARBA00022741"/>
    </source>
</evidence>
<comment type="catalytic activity">
    <reaction evidence="1">
        <text>ATP + protein L-histidine = ADP + protein N-phospho-L-histidine.</text>
        <dbReference type="EC" id="2.7.13.3"/>
    </reaction>
</comment>
<dbReference type="Gene3D" id="1.10.287.130">
    <property type="match status" value="1"/>
</dbReference>
<dbReference type="EC" id="2.7.13.3" evidence="2"/>
<evidence type="ECO:0000259" key="10">
    <source>
        <dbReference type="PROSITE" id="PS50109"/>
    </source>
</evidence>
<dbReference type="PANTHER" id="PTHR43065:SF10">
    <property type="entry name" value="PEROXIDE STRESS-ACTIVATED HISTIDINE KINASE MAK3"/>
    <property type="match status" value="1"/>
</dbReference>
<dbReference type="GO" id="GO:0005524">
    <property type="term" value="F:ATP binding"/>
    <property type="evidence" value="ECO:0007669"/>
    <property type="project" value="UniProtKB-KW"/>
</dbReference>
<keyword evidence="6" id="KW-0418">Kinase</keyword>
<keyword evidence="3" id="KW-0597">Phosphoprotein</keyword>
<dbReference type="Proteomes" id="UP000885986">
    <property type="component" value="Unassembled WGS sequence"/>
</dbReference>
<dbReference type="InterPro" id="IPR003594">
    <property type="entry name" value="HATPase_dom"/>
</dbReference>
<dbReference type="CDD" id="cd00075">
    <property type="entry name" value="HATPase"/>
    <property type="match status" value="1"/>
</dbReference>
<evidence type="ECO:0000256" key="8">
    <source>
        <dbReference type="ARBA" id="ARBA00023012"/>
    </source>
</evidence>
<evidence type="ECO:0000256" key="6">
    <source>
        <dbReference type="ARBA" id="ARBA00022777"/>
    </source>
</evidence>
<evidence type="ECO:0000256" key="7">
    <source>
        <dbReference type="ARBA" id="ARBA00022840"/>
    </source>
</evidence>
<dbReference type="InterPro" id="IPR004358">
    <property type="entry name" value="Sig_transdc_His_kin-like_C"/>
</dbReference>
<dbReference type="SUPFAM" id="SSF47384">
    <property type="entry name" value="Homodimeric domain of signal transducing histidine kinase"/>
    <property type="match status" value="1"/>
</dbReference>
<dbReference type="Gene3D" id="3.30.565.10">
    <property type="entry name" value="Histidine kinase-like ATPase, C-terminal domain"/>
    <property type="match status" value="1"/>
</dbReference>
<sequence length="357" mass="38606">PPPGPAYRLLTETAFPAKVFEVYAPFNPLAARGRHWREQVELNQSQRPRMGHMVMGAMGSGGRPGQKGAGGEGIPAIFAGGEPRLILVGLDMSAEEAVIGRNRRHIFFISLALLLAGIGGWTALLAIQGYRKEMEREVQKHEHLVTLGKMAAGVAHEVRNPLSSIKGLATLLGNRFPTDDPDRDTARLLVSEVERLNRSIGELLDYARPLPLNRRPCDLNQLLQNSLKLVAADAAAIKVKLEFTAAPHLPTPDLDPDRITQVLLNLYLNALQAMPQGGVLRVRAEAAGGEKVRLVISDNGLGIAPADLPRVTDPYFTTKPDGSGLGLAMVQKIIDEHGGRITIASREHQGTTVTITL</sequence>
<dbReference type="Pfam" id="PF02518">
    <property type="entry name" value="HATPase_c"/>
    <property type="match status" value="1"/>
</dbReference>
<dbReference type="SMART" id="SM00388">
    <property type="entry name" value="HisKA"/>
    <property type="match status" value="1"/>
</dbReference>
<keyword evidence="7" id="KW-0067">ATP-binding</keyword>
<evidence type="ECO:0000313" key="11">
    <source>
        <dbReference type="EMBL" id="HET98284.1"/>
    </source>
</evidence>
<keyword evidence="9" id="KW-0472">Membrane</keyword>
<dbReference type="AlphaFoldDB" id="A0A7C2TI76"/>
<accession>A0A7C2TI76</accession>
<keyword evidence="9" id="KW-0812">Transmembrane</keyword>
<dbReference type="InterPro" id="IPR005467">
    <property type="entry name" value="His_kinase_dom"/>
</dbReference>
<feature type="domain" description="Histidine kinase" evidence="10">
    <location>
        <begin position="153"/>
        <end position="357"/>
    </location>
</feature>
<dbReference type="InterPro" id="IPR036097">
    <property type="entry name" value="HisK_dim/P_sf"/>
</dbReference>
<dbReference type="PROSITE" id="PS50109">
    <property type="entry name" value="HIS_KIN"/>
    <property type="match status" value="1"/>
</dbReference>
<keyword evidence="8" id="KW-0902">Two-component regulatory system</keyword>
<feature type="non-terminal residue" evidence="11">
    <location>
        <position position="1"/>
    </location>
</feature>
<evidence type="ECO:0000256" key="4">
    <source>
        <dbReference type="ARBA" id="ARBA00022679"/>
    </source>
</evidence>
<keyword evidence="5" id="KW-0547">Nucleotide-binding</keyword>
<dbReference type="SMART" id="SM00387">
    <property type="entry name" value="HATPase_c"/>
    <property type="match status" value="1"/>
</dbReference>